<organism evidence="2 3">
    <name type="scientific">Kushneria phyllosphaerae</name>
    <dbReference type="NCBI Taxonomy" id="2100822"/>
    <lineage>
        <taxon>Bacteria</taxon>
        <taxon>Pseudomonadati</taxon>
        <taxon>Pseudomonadota</taxon>
        <taxon>Gammaproteobacteria</taxon>
        <taxon>Oceanospirillales</taxon>
        <taxon>Halomonadaceae</taxon>
        <taxon>Kushneria</taxon>
    </lineage>
</organism>
<proteinExistence type="predicted"/>
<keyword evidence="3" id="KW-1185">Reference proteome</keyword>
<evidence type="ECO:0000259" key="1">
    <source>
        <dbReference type="SMART" id="SM00849"/>
    </source>
</evidence>
<feature type="domain" description="Metallo-beta-lactamase" evidence="1">
    <location>
        <begin position="75"/>
        <end position="239"/>
    </location>
</feature>
<dbReference type="Pfam" id="PF00753">
    <property type="entry name" value="Lactamase_B"/>
    <property type="match status" value="1"/>
</dbReference>
<sequence length="272" mass="29794">MLKKGVLCATCGVQYDETGQTPDRCPVCADERQYVPASGQRWTTPEALAAQYANEFESLTPGLFSLCSTPKFGIGQRALLLQTPHGNVLWDCISLLDDATFQQIQALGGLTAIAISHPHYYSTIASWAEAFDCPVHVHEDDRQWIMQPSSRLSFWQGDRLDLLPGVALHRLGGHFPGASVLHYPTQKLLLGGDTLLVTPDGLASFMWSYPNNIPLPATTVRAMGEALEALDFDALYCAFKDSEIPSGAGQAVKYSVERYCRALESCQMPGPR</sequence>
<dbReference type="Gene3D" id="3.60.15.10">
    <property type="entry name" value="Ribonuclease Z/Hydroxyacylglutathione hydrolase-like"/>
    <property type="match status" value="1"/>
</dbReference>
<protein>
    <recommendedName>
        <fullName evidence="1">Metallo-beta-lactamase domain-containing protein</fullName>
    </recommendedName>
</protein>
<dbReference type="SUPFAM" id="SSF56281">
    <property type="entry name" value="Metallo-hydrolase/oxidoreductase"/>
    <property type="match status" value="1"/>
</dbReference>
<dbReference type="Proteomes" id="UP000244934">
    <property type="component" value="Unassembled WGS sequence"/>
</dbReference>
<accession>A0A2R8CI82</accession>
<evidence type="ECO:0000313" key="3">
    <source>
        <dbReference type="Proteomes" id="UP000244934"/>
    </source>
</evidence>
<gene>
    <name evidence="2" type="ORF">KSP9073_00513</name>
</gene>
<dbReference type="SMART" id="SM00849">
    <property type="entry name" value="Lactamase_B"/>
    <property type="match status" value="1"/>
</dbReference>
<dbReference type="PANTHER" id="PTHR36839">
    <property type="entry name" value="METALLO-BETA-LACTAMASE FAMILY PROTEIN (AFU_ORTHOLOGUE AFUA_5G12770)"/>
    <property type="match status" value="1"/>
</dbReference>
<dbReference type="InterPro" id="IPR036866">
    <property type="entry name" value="RibonucZ/Hydroxyglut_hydro"/>
</dbReference>
<evidence type="ECO:0000313" key="2">
    <source>
        <dbReference type="EMBL" id="SPJ32512.1"/>
    </source>
</evidence>
<dbReference type="AlphaFoldDB" id="A0A2R8CI82"/>
<dbReference type="InterPro" id="IPR001279">
    <property type="entry name" value="Metallo-B-lactamas"/>
</dbReference>
<reference evidence="3" key="1">
    <citation type="submission" date="2018-03" db="EMBL/GenBank/DDBJ databases">
        <authorList>
            <person name="Navarro De La Torre S."/>
        </authorList>
    </citation>
    <scope>NUCLEOTIDE SEQUENCE [LARGE SCALE GENOMIC DNA]</scope>
    <source>
        <strain evidence="3">EAod3</strain>
    </source>
</reference>
<dbReference type="PANTHER" id="PTHR36839:SF1">
    <property type="entry name" value="METALLO-BETA-LACTAMASE FAMILY PROTEIN (AFU_ORTHOLOGUE AFUA_5G12770)"/>
    <property type="match status" value="1"/>
</dbReference>
<dbReference type="OrthoDB" id="2373347at2"/>
<dbReference type="EMBL" id="ONZI01000001">
    <property type="protein sequence ID" value="SPJ32512.1"/>
    <property type="molecule type" value="Genomic_DNA"/>
</dbReference>
<name>A0A2R8CI82_9GAMM</name>